<evidence type="ECO:0000256" key="11">
    <source>
        <dbReference type="ARBA" id="ARBA00023180"/>
    </source>
</evidence>
<feature type="signal peptide" evidence="14">
    <location>
        <begin position="1"/>
        <end position="28"/>
    </location>
</feature>
<evidence type="ECO:0000313" key="17">
    <source>
        <dbReference type="Proteomes" id="UP001415857"/>
    </source>
</evidence>
<evidence type="ECO:0000256" key="12">
    <source>
        <dbReference type="PROSITE-ProRule" id="PRU10141"/>
    </source>
</evidence>
<dbReference type="InterPro" id="IPR017441">
    <property type="entry name" value="Protein_kinase_ATP_BS"/>
</dbReference>
<evidence type="ECO:0000256" key="8">
    <source>
        <dbReference type="ARBA" id="ARBA00022840"/>
    </source>
</evidence>
<dbReference type="FunFam" id="2.60.120.430:FF:000005">
    <property type="entry name" value="Putative receptor-like protein kinase"/>
    <property type="match status" value="1"/>
</dbReference>
<gene>
    <name evidence="16" type="ORF">L1049_010819</name>
</gene>
<dbReference type="Gene3D" id="3.30.200.20">
    <property type="entry name" value="Phosphorylase Kinase, domain 1"/>
    <property type="match status" value="1"/>
</dbReference>
<keyword evidence="3" id="KW-0808">Transferase</keyword>
<dbReference type="CDD" id="cd14066">
    <property type="entry name" value="STKc_IRAK"/>
    <property type="match status" value="1"/>
</dbReference>
<dbReference type="FunFam" id="1.10.510.10:FF:000252">
    <property type="entry name" value="Receptor-like protein kinase FERONIA"/>
    <property type="match status" value="1"/>
</dbReference>
<name>A0AAP0RUF5_LIQFO</name>
<evidence type="ECO:0000256" key="2">
    <source>
        <dbReference type="ARBA" id="ARBA00022527"/>
    </source>
</evidence>
<feature type="chain" id="PRO_5042816085" description="Protein kinase domain-containing protein" evidence="14">
    <location>
        <begin position="29"/>
        <end position="786"/>
    </location>
</feature>
<evidence type="ECO:0000256" key="3">
    <source>
        <dbReference type="ARBA" id="ARBA00022679"/>
    </source>
</evidence>
<dbReference type="InterPro" id="IPR000719">
    <property type="entry name" value="Prot_kinase_dom"/>
</dbReference>
<evidence type="ECO:0000256" key="7">
    <source>
        <dbReference type="ARBA" id="ARBA00022777"/>
    </source>
</evidence>
<dbReference type="InterPro" id="IPR024788">
    <property type="entry name" value="Malectin-like_Carb-bd_dom"/>
</dbReference>
<keyword evidence="6 12" id="KW-0547">Nucleotide-binding</keyword>
<keyword evidence="4 13" id="KW-0812">Transmembrane</keyword>
<dbReference type="SMART" id="SM00220">
    <property type="entry name" value="S_TKc"/>
    <property type="match status" value="1"/>
</dbReference>
<evidence type="ECO:0000256" key="14">
    <source>
        <dbReference type="SAM" id="SignalP"/>
    </source>
</evidence>
<dbReference type="SUPFAM" id="SSF56112">
    <property type="entry name" value="Protein kinase-like (PK-like)"/>
    <property type="match status" value="1"/>
</dbReference>
<evidence type="ECO:0000256" key="6">
    <source>
        <dbReference type="ARBA" id="ARBA00022741"/>
    </source>
</evidence>
<feature type="domain" description="Protein kinase" evidence="15">
    <location>
        <begin position="458"/>
        <end position="734"/>
    </location>
</feature>
<keyword evidence="2" id="KW-0723">Serine/threonine-protein kinase</keyword>
<proteinExistence type="predicted"/>
<dbReference type="PROSITE" id="PS50011">
    <property type="entry name" value="PROTEIN_KINASE_DOM"/>
    <property type="match status" value="1"/>
</dbReference>
<dbReference type="PANTHER" id="PTHR27003">
    <property type="entry name" value="OS07G0166700 PROTEIN"/>
    <property type="match status" value="1"/>
</dbReference>
<reference evidence="16 17" key="1">
    <citation type="journal article" date="2024" name="Plant J.">
        <title>Genome sequences and population genomics reveal climatic adaptation and genomic divergence between two closely related sweetgum species.</title>
        <authorList>
            <person name="Xu W.Q."/>
            <person name="Ren C.Q."/>
            <person name="Zhang X.Y."/>
            <person name="Comes H.P."/>
            <person name="Liu X.H."/>
            <person name="Li Y.G."/>
            <person name="Kettle C.J."/>
            <person name="Jalonen R."/>
            <person name="Gaisberger H."/>
            <person name="Ma Y.Z."/>
            <person name="Qiu Y.X."/>
        </authorList>
    </citation>
    <scope>NUCLEOTIDE SEQUENCE [LARGE SCALE GENOMIC DNA]</scope>
    <source>
        <strain evidence="16">Hangzhou</strain>
    </source>
</reference>
<dbReference type="GO" id="GO:0004714">
    <property type="term" value="F:transmembrane receptor protein tyrosine kinase activity"/>
    <property type="evidence" value="ECO:0007669"/>
    <property type="project" value="InterPro"/>
</dbReference>
<evidence type="ECO:0000256" key="9">
    <source>
        <dbReference type="ARBA" id="ARBA00022989"/>
    </source>
</evidence>
<dbReference type="Pfam" id="PF07714">
    <property type="entry name" value="PK_Tyr_Ser-Thr"/>
    <property type="match status" value="1"/>
</dbReference>
<protein>
    <recommendedName>
        <fullName evidence="15">Protein kinase domain-containing protein</fullName>
    </recommendedName>
</protein>
<dbReference type="FunFam" id="3.30.200.20:FF:000039">
    <property type="entry name" value="receptor-like protein kinase FERONIA"/>
    <property type="match status" value="1"/>
</dbReference>
<dbReference type="PANTHER" id="PTHR27003:SF59">
    <property type="entry name" value="PROTEIN KINASE DOMAIN-CONTAINING PROTEIN"/>
    <property type="match status" value="1"/>
</dbReference>
<dbReference type="InterPro" id="IPR011009">
    <property type="entry name" value="Kinase-like_dom_sf"/>
</dbReference>
<evidence type="ECO:0000256" key="4">
    <source>
        <dbReference type="ARBA" id="ARBA00022692"/>
    </source>
</evidence>
<organism evidence="16 17">
    <name type="scientific">Liquidambar formosana</name>
    <name type="common">Formosan gum</name>
    <dbReference type="NCBI Taxonomy" id="63359"/>
    <lineage>
        <taxon>Eukaryota</taxon>
        <taxon>Viridiplantae</taxon>
        <taxon>Streptophyta</taxon>
        <taxon>Embryophyta</taxon>
        <taxon>Tracheophyta</taxon>
        <taxon>Spermatophyta</taxon>
        <taxon>Magnoliopsida</taxon>
        <taxon>eudicotyledons</taxon>
        <taxon>Gunneridae</taxon>
        <taxon>Pentapetalae</taxon>
        <taxon>Saxifragales</taxon>
        <taxon>Altingiaceae</taxon>
        <taxon>Liquidambar</taxon>
    </lineage>
</organism>
<evidence type="ECO:0000256" key="1">
    <source>
        <dbReference type="ARBA" id="ARBA00004479"/>
    </source>
</evidence>
<keyword evidence="17" id="KW-1185">Reference proteome</keyword>
<dbReference type="InterPro" id="IPR045272">
    <property type="entry name" value="ANXUR1/2-like"/>
</dbReference>
<keyword evidence="11" id="KW-0325">Glycoprotein</keyword>
<comment type="subcellular location">
    <subcellularLocation>
        <location evidence="1">Membrane</location>
        <topology evidence="1">Single-pass type I membrane protein</topology>
    </subcellularLocation>
</comment>
<evidence type="ECO:0000313" key="16">
    <source>
        <dbReference type="EMBL" id="KAK9282602.1"/>
    </source>
</evidence>
<feature type="transmembrane region" description="Helical" evidence="13">
    <location>
        <begin position="402"/>
        <end position="427"/>
    </location>
</feature>
<dbReference type="InterPro" id="IPR001245">
    <property type="entry name" value="Ser-Thr/Tyr_kinase_cat_dom"/>
</dbReference>
<sequence>MEKLHHHEILFPLFLLLQFSSLLLLSSSYTLPDKYFINCGSDSNATVAGRIFVGDTNSGSYSPPGQSSSLKATNASTDTSPLYQTARIFKDPSSYELNISENGMYVLRLHFQAFPSPVNLSDALFNVTTSNFLLLSNFRVPNSSNSPLIKEFLLTINVRKFKIHFTPSQETSLAFVNAMEVFLAPESFIPSNASHVTPAGSNGTYNGLLSHLVLYPVHRINVGGHTITPEEDTLWRSWIPDDAFLYYQGVAGNCASIEVVYYQAGGATNYTASDLVYRTSKYSSQDFYPITWRFAVSKNARHFVRVHFCDIISSSFNVLRFNLYIYSSFSRMVGLNELNGFYFAVPFYYDFVVDSDSSGFMNISIGPRENSWNKTAYLNGLEIMELMGWDAPMQSEQNKKRLFVIVGSVVGGVAVICILLAVVFFGLKRRKAKPVETLGSHLRLKVPFSEIWYATKKFNKKLVIGEGGFGKVYKGTLTNGTKVAVKRSEPGHDQGLQEFKREIEVLSKIRHRNLVSLIGYCDERSEMILVYEFMEKGTLRDHLYGDSEGSSSRSELSWEQRLQICIDSATGLDYLHTGSVGGTIHRDVKSTNILLDEDYIAKVADFGLSKSGYLDQTQGTTGVKGSFGYLDPEYFNCLLLTDKSDVYSFGVVLLEVLCARPALDIFLPREQVNLAEWGMSWQKKGQLEKIIDPFLVGKINTNSFRKFGEITEMCLKEHGVDRPSMDEVLYDLKFTLLLQQTAVHRKPYEDSTVVPSVELPLPVVQSLPSHSVPVEEEDQPTVMDGC</sequence>
<feature type="binding site" evidence="12">
    <location>
        <position position="486"/>
    </location>
    <ligand>
        <name>ATP</name>
        <dbReference type="ChEBI" id="CHEBI:30616"/>
    </ligand>
</feature>
<dbReference type="Pfam" id="PF12819">
    <property type="entry name" value="Malectin_like"/>
    <property type="match status" value="1"/>
</dbReference>
<keyword evidence="7" id="KW-0418">Kinase</keyword>
<keyword evidence="10 13" id="KW-0472">Membrane</keyword>
<evidence type="ECO:0000256" key="13">
    <source>
        <dbReference type="SAM" id="Phobius"/>
    </source>
</evidence>
<dbReference type="GO" id="GO:0005886">
    <property type="term" value="C:plasma membrane"/>
    <property type="evidence" value="ECO:0007669"/>
    <property type="project" value="TreeGrafter"/>
</dbReference>
<dbReference type="EMBL" id="JBBPBK010000006">
    <property type="protein sequence ID" value="KAK9282602.1"/>
    <property type="molecule type" value="Genomic_DNA"/>
</dbReference>
<accession>A0AAP0RUF5</accession>
<dbReference type="Gene3D" id="1.10.510.10">
    <property type="entry name" value="Transferase(Phosphotransferase) domain 1"/>
    <property type="match status" value="1"/>
</dbReference>
<dbReference type="Proteomes" id="UP001415857">
    <property type="component" value="Unassembled WGS sequence"/>
</dbReference>
<dbReference type="GO" id="GO:0005524">
    <property type="term" value="F:ATP binding"/>
    <property type="evidence" value="ECO:0007669"/>
    <property type="project" value="UniProtKB-UniRule"/>
</dbReference>
<keyword evidence="9 13" id="KW-1133">Transmembrane helix</keyword>
<dbReference type="AlphaFoldDB" id="A0AAP0RUF5"/>
<evidence type="ECO:0000256" key="5">
    <source>
        <dbReference type="ARBA" id="ARBA00022729"/>
    </source>
</evidence>
<evidence type="ECO:0000256" key="10">
    <source>
        <dbReference type="ARBA" id="ARBA00023136"/>
    </source>
</evidence>
<comment type="caution">
    <text evidence="16">The sequence shown here is derived from an EMBL/GenBank/DDBJ whole genome shotgun (WGS) entry which is preliminary data.</text>
</comment>
<keyword evidence="8 12" id="KW-0067">ATP-binding</keyword>
<dbReference type="FunFam" id="2.60.120.430:FF:000013">
    <property type="entry name" value="Putative receptor-like protein kinase"/>
    <property type="match status" value="1"/>
</dbReference>
<evidence type="ECO:0000259" key="15">
    <source>
        <dbReference type="PROSITE" id="PS50011"/>
    </source>
</evidence>
<dbReference type="GO" id="GO:0009506">
    <property type="term" value="C:plasmodesma"/>
    <property type="evidence" value="ECO:0007669"/>
    <property type="project" value="TreeGrafter"/>
</dbReference>
<keyword evidence="5 14" id="KW-0732">Signal</keyword>
<dbReference type="Gene3D" id="2.60.120.430">
    <property type="entry name" value="Galactose-binding lectin"/>
    <property type="match status" value="2"/>
</dbReference>
<dbReference type="GO" id="GO:0004674">
    <property type="term" value="F:protein serine/threonine kinase activity"/>
    <property type="evidence" value="ECO:0007669"/>
    <property type="project" value="UniProtKB-KW"/>
</dbReference>
<dbReference type="PROSITE" id="PS00107">
    <property type="entry name" value="PROTEIN_KINASE_ATP"/>
    <property type="match status" value="1"/>
</dbReference>